<dbReference type="SUPFAM" id="SSF90209">
    <property type="entry name" value="Ran binding protein zinc finger-like"/>
    <property type="match status" value="1"/>
</dbReference>
<organism evidence="9 10">
    <name type="scientific">Saccharomycodes ludwigii</name>
    <dbReference type="NCBI Taxonomy" id="36035"/>
    <lineage>
        <taxon>Eukaryota</taxon>
        <taxon>Fungi</taxon>
        <taxon>Dikarya</taxon>
        <taxon>Ascomycota</taxon>
        <taxon>Saccharomycotina</taxon>
        <taxon>Saccharomycetes</taxon>
        <taxon>Saccharomycodales</taxon>
        <taxon>Saccharomycodaceae</taxon>
        <taxon>Saccharomycodes</taxon>
    </lineage>
</organism>
<keyword evidence="7" id="KW-0967">Endosome</keyword>
<accession>A0A376B7F8</accession>
<dbReference type="InterPro" id="IPR036443">
    <property type="entry name" value="Znf_RanBP2_sf"/>
</dbReference>
<evidence type="ECO:0000259" key="8">
    <source>
        <dbReference type="PROSITE" id="PS51495"/>
    </source>
</evidence>
<dbReference type="AlphaFoldDB" id="A0A376B7F8"/>
<evidence type="ECO:0000256" key="7">
    <source>
        <dbReference type="RuleBase" id="RU367095"/>
    </source>
</evidence>
<dbReference type="InterPro" id="IPR037855">
    <property type="entry name" value="Vps36"/>
</dbReference>
<dbReference type="GO" id="GO:0043130">
    <property type="term" value="F:ubiquitin binding"/>
    <property type="evidence" value="ECO:0007669"/>
    <property type="project" value="UniProtKB-UniRule"/>
</dbReference>
<keyword evidence="5" id="KW-0862">Zinc</keyword>
<comment type="function">
    <text evidence="7">Component of the ESCRT-II complex (endosomal sorting complex required for transport II), which is required for multivesicular body (MVB) formation and sorting of endosomal cargo proteins into MVBs.</text>
</comment>
<comment type="similarity">
    <text evidence="1 7">Belongs to the VPS36 family.</text>
</comment>
<keyword evidence="2 7" id="KW-0813">Transport</keyword>
<protein>
    <recommendedName>
        <fullName evidence="7">Vacuolar protein-sorting-associated protein 36</fullName>
    </recommendedName>
    <alternativeName>
        <fullName evidence="7">ESCRT-II complex subunit VPS36</fullName>
    </alternativeName>
</protein>
<dbReference type="GO" id="GO:0032266">
    <property type="term" value="F:phosphatidylinositol-3-phosphate binding"/>
    <property type="evidence" value="ECO:0007669"/>
    <property type="project" value="UniProtKB-UniRule"/>
</dbReference>
<dbReference type="Pfam" id="PF11605">
    <property type="entry name" value="Vps36_ESCRT-II"/>
    <property type="match status" value="1"/>
</dbReference>
<dbReference type="SUPFAM" id="SSF50729">
    <property type="entry name" value="PH domain-like"/>
    <property type="match status" value="1"/>
</dbReference>
<proteinExistence type="inferred from homology"/>
<evidence type="ECO:0000256" key="6">
    <source>
        <dbReference type="ARBA" id="ARBA00022927"/>
    </source>
</evidence>
<keyword evidence="4" id="KW-0863">Zinc-finger</keyword>
<dbReference type="Proteomes" id="UP000262825">
    <property type="component" value="Unassembled WGS sequence"/>
</dbReference>
<evidence type="ECO:0000256" key="1">
    <source>
        <dbReference type="ARBA" id="ARBA00009697"/>
    </source>
</evidence>
<dbReference type="InterPro" id="IPR001876">
    <property type="entry name" value="Znf_RanBP2"/>
</dbReference>
<dbReference type="InterPro" id="IPR040608">
    <property type="entry name" value="Snf8/Vps36"/>
</dbReference>
<dbReference type="OrthoDB" id="271448at2759"/>
<evidence type="ECO:0000256" key="2">
    <source>
        <dbReference type="ARBA" id="ARBA00022448"/>
    </source>
</evidence>
<evidence type="ECO:0000313" key="9">
    <source>
        <dbReference type="EMBL" id="SSD60414.1"/>
    </source>
</evidence>
<dbReference type="InterPro" id="IPR031558">
    <property type="entry name" value="Vps36-NZF-N"/>
</dbReference>
<dbReference type="VEuPathDB" id="FungiDB:SCODWIG_02175"/>
<reference evidence="10" key="1">
    <citation type="submission" date="2018-06" db="EMBL/GenBank/DDBJ databases">
        <authorList>
            <person name="Guldener U."/>
        </authorList>
    </citation>
    <scope>NUCLEOTIDE SEQUENCE [LARGE SCALE GENOMIC DNA]</scope>
    <source>
        <strain evidence="10">UTAD17</strain>
    </source>
</reference>
<dbReference type="Gene3D" id="2.30.30.380">
    <property type="entry name" value="Zn-finger domain of Sec23/24"/>
    <property type="match status" value="2"/>
</dbReference>
<dbReference type="Gene3D" id="1.10.10.10">
    <property type="entry name" value="Winged helix-like DNA-binding domain superfamily/Winged helix DNA-binding domain"/>
    <property type="match status" value="2"/>
</dbReference>
<keyword evidence="10" id="KW-1185">Reference proteome</keyword>
<feature type="domain" description="GLUE N-terminal" evidence="8">
    <location>
        <begin position="9"/>
        <end position="302"/>
    </location>
</feature>
<dbReference type="PANTHER" id="PTHR13128:SF12">
    <property type="entry name" value="VACUOLAR PROTEIN-SORTING-ASSOCIATED PROTEIN 36"/>
    <property type="match status" value="1"/>
</dbReference>
<gene>
    <name evidence="9" type="ORF">SCODWIG_02175</name>
</gene>
<evidence type="ECO:0000256" key="5">
    <source>
        <dbReference type="ARBA" id="ARBA00022833"/>
    </source>
</evidence>
<dbReference type="GO" id="GO:0000814">
    <property type="term" value="C:ESCRT II complex"/>
    <property type="evidence" value="ECO:0007669"/>
    <property type="project" value="UniProtKB-UniRule"/>
</dbReference>
<dbReference type="InterPro" id="IPR036390">
    <property type="entry name" value="WH_DNA-bd_sf"/>
</dbReference>
<comment type="subcellular location">
    <subcellularLocation>
        <location evidence="7">Cytoplasm</location>
    </subcellularLocation>
    <subcellularLocation>
        <location evidence="7">Endosome</location>
    </subcellularLocation>
</comment>
<keyword evidence="3" id="KW-0479">Metal-binding</keyword>
<evidence type="ECO:0000313" key="10">
    <source>
        <dbReference type="Proteomes" id="UP000262825"/>
    </source>
</evidence>
<dbReference type="EMBL" id="UFAJ01000348">
    <property type="protein sequence ID" value="SSD60414.1"/>
    <property type="molecule type" value="Genomic_DNA"/>
</dbReference>
<evidence type="ECO:0000256" key="3">
    <source>
        <dbReference type="ARBA" id="ARBA00022723"/>
    </source>
</evidence>
<dbReference type="GO" id="GO:0008270">
    <property type="term" value="F:zinc ion binding"/>
    <property type="evidence" value="ECO:0007669"/>
    <property type="project" value="UniProtKB-KW"/>
</dbReference>
<sequence>MLSSIWHYAETTKSGQPLLRETEKDIVVIEKVGLSQGKYKILNKQNGRFYLTTQRLIYVDDLDFFNESCFIDLNEIKSIDYSSRFWKSSPKLIIYFDINTILNKSIDKKKNKNYPNLIGNSFTPTKEIVWDCPICMMNNTSSINLPKIKNKEPFVCVNCGIPYPYEDIMKHHDNNNTINTKNSVESASQCPKCTFINHPSLMSCEICGSKLPNNNNNNNNMGIDNNVEYPQNTYKQVKLILEGINESDDTSQLKSLLPGESNESNFYVKISFRNRDNNGILFYEALSKTLHDLCITQSIDKFNQNCTIIDRKNGKPKVELLKINKDQNKFGITGLEESNESKLLANDILMGNALQDLDRLVELSEDIIKMYSHTTTTDINKDMKPPKLLIDRGKFTSKSSFICEISREIFDFLMNLSERNENLLLINILDLYALYNKTVRIGCGYISPFEFEMACEQFDKLNLSDKLHIMTINDRIQCLTTNQSLKNFKETLLFLINDQPGLDLYRINKYLHDIDGRKTWSMGIIAELLQMCIQEGSIVVDDAFSGEFYYSNIYWKND</sequence>
<evidence type="ECO:0000256" key="4">
    <source>
        <dbReference type="ARBA" id="ARBA00022771"/>
    </source>
</evidence>
<dbReference type="Pfam" id="PF16988">
    <property type="entry name" value="Vps36-NZF-N"/>
    <property type="match status" value="1"/>
</dbReference>
<dbReference type="Pfam" id="PF04157">
    <property type="entry name" value="EAP30"/>
    <property type="match status" value="1"/>
</dbReference>
<name>A0A376B7F8_9ASCO</name>
<keyword evidence="7" id="KW-0963">Cytoplasm</keyword>
<dbReference type="PANTHER" id="PTHR13128">
    <property type="entry name" value="VACUOLAR PROTEIN-SORTING-ASSOCIATED PROTEIN 36"/>
    <property type="match status" value="1"/>
</dbReference>
<dbReference type="SUPFAM" id="SSF46785">
    <property type="entry name" value="Winged helix' DNA-binding domain"/>
    <property type="match status" value="1"/>
</dbReference>
<dbReference type="InterPro" id="IPR036388">
    <property type="entry name" value="WH-like_DNA-bd_sf"/>
</dbReference>
<dbReference type="GO" id="GO:0031902">
    <property type="term" value="C:late endosome membrane"/>
    <property type="evidence" value="ECO:0007669"/>
    <property type="project" value="UniProtKB-UniRule"/>
</dbReference>
<dbReference type="InterPro" id="IPR021648">
    <property type="entry name" value="GLUE_dom"/>
</dbReference>
<comment type="subunit">
    <text evidence="7">Component of the endosomal sorting complex required for transport II (ESCRT-II).</text>
</comment>
<dbReference type="Gene3D" id="2.30.29.30">
    <property type="entry name" value="Pleckstrin-homology domain (PH domain)/Phosphotyrosine-binding domain (PTB)"/>
    <property type="match status" value="1"/>
</dbReference>
<dbReference type="InterPro" id="IPR011993">
    <property type="entry name" value="PH-like_dom_sf"/>
</dbReference>
<dbReference type="PROSITE" id="PS51495">
    <property type="entry name" value="GLUE"/>
    <property type="match status" value="1"/>
</dbReference>
<dbReference type="SMART" id="SM00547">
    <property type="entry name" value="ZnF_RBZ"/>
    <property type="match status" value="2"/>
</dbReference>
<dbReference type="GO" id="GO:0043328">
    <property type="term" value="P:protein transport to vacuole involved in ubiquitin-dependent protein catabolic process via the multivesicular body sorting pathway"/>
    <property type="evidence" value="ECO:0007669"/>
    <property type="project" value="UniProtKB-UniRule"/>
</dbReference>
<keyword evidence="6 7" id="KW-0653">Protein transport</keyword>